<dbReference type="Proteomes" id="UP000654918">
    <property type="component" value="Unassembled WGS sequence"/>
</dbReference>
<comment type="caution">
    <text evidence="1">The sequence shown here is derived from an EMBL/GenBank/DDBJ whole genome shotgun (WGS) entry which is preliminary data.</text>
</comment>
<dbReference type="AlphaFoldDB" id="A0A8H6K9P4"/>
<reference evidence="1" key="1">
    <citation type="journal article" date="2020" name="Phytopathology">
        <title>Genome Sequence Resources of Colletotrichum truncatum, C. plurivorum, C. musicola, and C. sojae: Four Species Pathogenic to Soybean (Glycine max).</title>
        <authorList>
            <person name="Rogerio F."/>
            <person name="Boufleur T.R."/>
            <person name="Ciampi-Guillardi M."/>
            <person name="Sukno S.A."/>
            <person name="Thon M.R."/>
            <person name="Massola Junior N.S."/>
            <person name="Baroncelli R."/>
        </authorList>
    </citation>
    <scope>NUCLEOTIDE SEQUENCE</scope>
    <source>
        <strain evidence="1">LFN00145</strain>
    </source>
</reference>
<evidence type="ECO:0000313" key="2">
    <source>
        <dbReference type="Proteomes" id="UP000654918"/>
    </source>
</evidence>
<name>A0A8H6K9P4_9PEZI</name>
<organism evidence="1 2">
    <name type="scientific">Colletotrichum plurivorum</name>
    <dbReference type="NCBI Taxonomy" id="2175906"/>
    <lineage>
        <taxon>Eukaryota</taxon>
        <taxon>Fungi</taxon>
        <taxon>Dikarya</taxon>
        <taxon>Ascomycota</taxon>
        <taxon>Pezizomycotina</taxon>
        <taxon>Sordariomycetes</taxon>
        <taxon>Hypocreomycetidae</taxon>
        <taxon>Glomerellales</taxon>
        <taxon>Glomerellaceae</taxon>
        <taxon>Colletotrichum</taxon>
        <taxon>Colletotrichum orchidearum species complex</taxon>
    </lineage>
</organism>
<dbReference type="EMBL" id="WIGO01000144">
    <property type="protein sequence ID" value="KAF6827046.1"/>
    <property type="molecule type" value="Genomic_DNA"/>
</dbReference>
<accession>A0A8H6K9P4</accession>
<evidence type="ECO:0000313" key="1">
    <source>
        <dbReference type="EMBL" id="KAF6827046.1"/>
    </source>
</evidence>
<proteinExistence type="predicted"/>
<keyword evidence="2" id="KW-1185">Reference proteome</keyword>
<gene>
    <name evidence="1" type="ORF">CPLU01_09310</name>
</gene>
<sequence length="68" mass="7795">MAMLEWHREDPQQQPVLFLRLAAAGDFHDPAEECKVSDLGKLRFVADDWSWSCCGAFHPEQHEQPTQG</sequence>
<protein>
    <submittedName>
        <fullName evidence="1">Uncharacterized protein</fullName>
    </submittedName>
</protein>